<proteinExistence type="predicted"/>
<dbReference type="GO" id="GO:0000976">
    <property type="term" value="F:transcription cis-regulatory region binding"/>
    <property type="evidence" value="ECO:0007669"/>
    <property type="project" value="TreeGrafter"/>
</dbReference>
<dbReference type="SUPFAM" id="SSF46689">
    <property type="entry name" value="Homeodomain-like"/>
    <property type="match status" value="2"/>
</dbReference>
<dbReference type="InterPro" id="IPR036271">
    <property type="entry name" value="Tet_transcr_reg_TetR-rel_C_sf"/>
</dbReference>
<keyword evidence="1" id="KW-0805">Transcription regulation</keyword>
<dbReference type="InterPro" id="IPR009057">
    <property type="entry name" value="Homeodomain-like_sf"/>
</dbReference>
<accession>A0A841HLI7</accession>
<feature type="compositionally biased region" description="Basic and acidic residues" evidence="5">
    <location>
        <begin position="1"/>
        <end position="15"/>
    </location>
</feature>
<dbReference type="EMBL" id="JACHHZ010000002">
    <property type="protein sequence ID" value="MBB6093454.1"/>
    <property type="molecule type" value="Genomic_DNA"/>
</dbReference>
<dbReference type="AlphaFoldDB" id="A0A841HLI7"/>
<dbReference type="Gene3D" id="1.10.357.10">
    <property type="entry name" value="Tetracycline Repressor, domain 2"/>
    <property type="match status" value="2"/>
</dbReference>
<gene>
    <name evidence="7" type="ORF">HNQ60_002332</name>
</gene>
<feature type="domain" description="HTH tetR-type" evidence="6">
    <location>
        <begin position="24"/>
        <end position="84"/>
    </location>
</feature>
<sequence length="419" mass="47374">MSTSEDRMAMEESADKPAATPRYARKKQAIVAAASEILNRDGVKGMTLASVAASVGLITTSVTYYFRKKEDLAVACFLEGIERFDGLITEALREPTAQARLLKLLDLWLALNHRVATGDAHQVPFFNDIRSLEKPQRSVVIEAYMRFFAKVRMLFGDNEFPWLDEHQRTARAYLIMEQIFWTVAWLPRYDLEDYDRIRDRMFDLFVNGLAAPGRQWNPVPLPLDEVLAPVEPQATPRETFLIAATRLINERGYRGASVEKISARLNVTKGSFYHHNEAKDDLVVECFDRSFEVSRRIQRAVTDRPENHWWKLSTIAATLMEYQLSDVGPLLRTSALSAVPLAIRVEMVRKSNRVSDRFASIISDGIASGCIRPVDPFIAAQMLTITLNASAEMKWWAPHATQSATDLYAKPMLMGAFAP</sequence>
<evidence type="ECO:0000256" key="5">
    <source>
        <dbReference type="SAM" id="MobiDB-lite"/>
    </source>
</evidence>
<feature type="DNA-binding region" description="H-T-H motif" evidence="4">
    <location>
        <begin position="47"/>
        <end position="66"/>
    </location>
</feature>
<evidence type="ECO:0000256" key="4">
    <source>
        <dbReference type="PROSITE-ProRule" id="PRU00335"/>
    </source>
</evidence>
<evidence type="ECO:0000313" key="8">
    <source>
        <dbReference type="Proteomes" id="UP000588068"/>
    </source>
</evidence>
<dbReference type="SUPFAM" id="SSF48498">
    <property type="entry name" value="Tetracyclin repressor-like, C-terminal domain"/>
    <property type="match status" value="1"/>
</dbReference>
<keyword evidence="3" id="KW-0804">Transcription</keyword>
<evidence type="ECO:0000256" key="3">
    <source>
        <dbReference type="ARBA" id="ARBA00023163"/>
    </source>
</evidence>
<dbReference type="GO" id="GO:0003700">
    <property type="term" value="F:DNA-binding transcription factor activity"/>
    <property type="evidence" value="ECO:0007669"/>
    <property type="project" value="TreeGrafter"/>
</dbReference>
<dbReference type="InterPro" id="IPR050109">
    <property type="entry name" value="HTH-type_TetR-like_transc_reg"/>
</dbReference>
<evidence type="ECO:0000259" key="6">
    <source>
        <dbReference type="PROSITE" id="PS50977"/>
    </source>
</evidence>
<dbReference type="RefSeq" id="WP_221304137.1">
    <property type="nucleotide sequence ID" value="NZ_JACHHZ010000002.1"/>
</dbReference>
<evidence type="ECO:0000256" key="1">
    <source>
        <dbReference type="ARBA" id="ARBA00023015"/>
    </source>
</evidence>
<dbReference type="Proteomes" id="UP000588068">
    <property type="component" value="Unassembled WGS sequence"/>
</dbReference>
<dbReference type="Gene3D" id="1.10.10.60">
    <property type="entry name" value="Homeodomain-like"/>
    <property type="match status" value="2"/>
</dbReference>
<dbReference type="PRINTS" id="PR00455">
    <property type="entry name" value="HTHTETR"/>
</dbReference>
<feature type="domain" description="HTH tetR-type" evidence="6">
    <location>
        <begin position="234"/>
        <end position="294"/>
    </location>
</feature>
<organism evidence="7 8">
    <name type="scientific">Povalibacter uvarum</name>
    <dbReference type="NCBI Taxonomy" id="732238"/>
    <lineage>
        <taxon>Bacteria</taxon>
        <taxon>Pseudomonadati</taxon>
        <taxon>Pseudomonadota</taxon>
        <taxon>Gammaproteobacteria</taxon>
        <taxon>Steroidobacterales</taxon>
        <taxon>Steroidobacteraceae</taxon>
        <taxon>Povalibacter</taxon>
    </lineage>
</organism>
<protein>
    <submittedName>
        <fullName evidence="7">AcrR family transcriptional regulator</fullName>
    </submittedName>
</protein>
<dbReference type="PROSITE" id="PS50977">
    <property type="entry name" value="HTH_TETR_2"/>
    <property type="match status" value="2"/>
</dbReference>
<keyword evidence="2 4" id="KW-0238">DNA-binding</keyword>
<evidence type="ECO:0000256" key="2">
    <source>
        <dbReference type="ARBA" id="ARBA00023125"/>
    </source>
</evidence>
<reference evidence="7 8" key="1">
    <citation type="submission" date="2020-08" db="EMBL/GenBank/DDBJ databases">
        <title>Genomic Encyclopedia of Type Strains, Phase IV (KMG-IV): sequencing the most valuable type-strain genomes for metagenomic binning, comparative biology and taxonomic classification.</title>
        <authorList>
            <person name="Goeker M."/>
        </authorList>
    </citation>
    <scope>NUCLEOTIDE SEQUENCE [LARGE SCALE GENOMIC DNA]</scope>
    <source>
        <strain evidence="7 8">DSM 26723</strain>
    </source>
</reference>
<evidence type="ECO:0000313" key="7">
    <source>
        <dbReference type="EMBL" id="MBB6093454.1"/>
    </source>
</evidence>
<dbReference type="InterPro" id="IPR001647">
    <property type="entry name" value="HTH_TetR"/>
</dbReference>
<dbReference type="Pfam" id="PF00440">
    <property type="entry name" value="TetR_N"/>
    <property type="match status" value="2"/>
</dbReference>
<keyword evidence="8" id="KW-1185">Reference proteome</keyword>
<feature type="region of interest" description="Disordered" evidence="5">
    <location>
        <begin position="1"/>
        <end position="21"/>
    </location>
</feature>
<comment type="caution">
    <text evidence="7">The sequence shown here is derived from an EMBL/GenBank/DDBJ whole genome shotgun (WGS) entry which is preliminary data.</text>
</comment>
<dbReference type="PANTHER" id="PTHR30055">
    <property type="entry name" value="HTH-TYPE TRANSCRIPTIONAL REGULATOR RUTR"/>
    <property type="match status" value="1"/>
</dbReference>
<feature type="DNA-binding region" description="H-T-H motif" evidence="4">
    <location>
        <begin position="257"/>
        <end position="276"/>
    </location>
</feature>
<name>A0A841HLI7_9GAMM</name>
<dbReference type="PANTHER" id="PTHR30055:SF234">
    <property type="entry name" value="HTH-TYPE TRANSCRIPTIONAL REGULATOR BETI"/>
    <property type="match status" value="1"/>
</dbReference>